<feature type="region of interest" description="Disordered" evidence="1">
    <location>
        <begin position="22"/>
        <end position="42"/>
    </location>
</feature>
<sequence length="42" mass="4733">MDIRRGGNCSIKIKKFSMIAMLSRNSQKKTSDNERPTSDSSN</sequence>
<accession>A0A183GZE9</accession>
<keyword evidence="3" id="KW-1185">Reference proteome</keyword>
<proteinExistence type="predicted"/>
<evidence type="ECO:0000256" key="1">
    <source>
        <dbReference type="SAM" id="MobiDB-lite"/>
    </source>
</evidence>
<reference evidence="4" key="1">
    <citation type="submission" date="2016-06" db="UniProtKB">
        <authorList>
            <consortium name="WormBaseParasite"/>
        </authorList>
    </citation>
    <scope>IDENTIFICATION</scope>
</reference>
<protein>
    <submittedName>
        <fullName evidence="2 4">Uncharacterized protein</fullName>
    </submittedName>
</protein>
<dbReference type="EMBL" id="UZAJ01000214">
    <property type="protein sequence ID" value="VDO26389.1"/>
    <property type="molecule type" value="Genomic_DNA"/>
</dbReference>
<dbReference type="AlphaFoldDB" id="A0A183GZE9"/>
<dbReference type="Proteomes" id="UP000267606">
    <property type="component" value="Unassembled WGS sequence"/>
</dbReference>
<dbReference type="WBParaSite" id="OFLC_0000060801-mRNA-1">
    <property type="protein sequence ID" value="OFLC_0000060801-mRNA-1"/>
    <property type="gene ID" value="OFLC_0000060801"/>
</dbReference>
<name>A0A183GZE9_9BILA</name>
<reference evidence="2 3" key="2">
    <citation type="submission" date="2018-11" db="EMBL/GenBank/DDBJ databases">
        <authorList>
            <consortium name="Pathogen Informatics"/>
        </authorList>
    </citation>
    <scope>NUCLEOTIDE SEQUENCE [LARGE SCALE GENOMIC DNA]</scope>
</reference>
<feature type="compositionally biased region" description="Basic and acidic residues" evidence="1">
    <location>
        <begin position="29"/>
        <end position="42"/>
    </location>
</feature>
<evidence type="ECO:0000313" key="3">
    <source>
        <dbReference type="Proteomes" id="UP000267606"/>
    </source>
</evidence>
<evidence type="ECO:0000313" key="2">
    <source>
        <dbReference type="EMBL" id="VDO26389.1"/>
    </source>
</evidence>
<organism evidence="4">
    <name type="scientific">Onchocerca flexuosa</name>
    <dbReference type="NCBI Taxonomy" id="387005"/>
    <lineage>
        <taxon>Eukaryota</taxon>
        <taxon>Metazoa</taxon>
        <taxon>Ecdysozoa</taxon>
        <taxon>Nematoda</taxon>
        <taxon>Chromadorea</taxon>
        <taxon>Rhabditida</taxon>
        <taxon>Spirurina</taxon>
        <taxon>Spiruromorpha</taxon>
        <taxon>Filarioidea</taxon>
        <taxon>Onchocercidae</taxon>
        <taxon>Onchocerca</taxon>
    </lineage>
</organism>
<gene>
    <name evidence="2" type="ORF">OFLC_LOCUS609</name>
</gene>
<evidence type="ECO:0000313" key="4">
    <source>
        <dbReference type="WBParaSite" id="OFLC_0000060801-mRNA-1"/>
    </source>
</evidence>